<feature type="transmembrane region" description="Helical" evidence="1">
    <location>
        <begin position="142"/>
        <end position="161"/>
    </location>
</feature>
<dbReference type="OrthoDB" id="9808690at2"/>
<feature type="transmembrane region" description="Helical" evidence="1">
    <location>
        <begin position="113"/>
        <end position="130"/>
    </location>
</feature>
<dbReference type="Proteomes" id="UP000293300">
    <property type="component" value="Unassembled WGS sequence"/>
</dbReference>
<sequence>MELSERPRIKIALSITDKVFEVLAVLFLVCFWVFTFWNYAALPEVIPIHFRANGTVDGYGGKWTLFLSTTIATISYIALTVLSRYPHKFNYTTPITPTNALQQYTIMTRMIRVLKLSVILIFFAIEYKTVQASLEQGENLGGWFMFLVMSLIFVPLFYFLIQLSKNS</sequence>
<dbReference type="Pfam" id="PF07853">
    <property type="entry name" value="DUF1648"/>
    <property type="match status" value="1"/>
</dbReference>
<gene>
    <name evidence="3" type="ORF">EZL74_04980</name>
</gene>
<reference evidence="3 4" key="1">
    <citation type="submission" date="2019-02" db="EMBL/GenBank/DDBJ databases">
        <title>Flavobacterium sp. RD-2-33 isolated from forest soil.</title>
        <authorList>
            <person name="Chaudhary D.K."/>
        </authorList>
    </citation>
    <scope>NUCLEOTIDE SEQUENCE [LARGE SCALE GENOMIC DNA]</scope>
    <source>
        <strain evidence="3 4">RD-2-33</strain>
    </source>
</reference>
<keyword evidence="1" id="KW-0812">Transmembrane</keyword>
<dbReference type="EMBL" id="SJPE01000004">
    <property type="protein sequence ID" value="TBX70101.1"/>
    <property type="molecule type" value="Genomic_DNA"/>
</dbReference>
<name>A0A4Q9Z7N8_9FLAO</name>
<evidence type="ECO:0000313" key="3">
    <source>
        <dbReference type="EMBL" id="TBX70101.1"/>
    </source>
</evidence>
<accession>A0A4Q9Z7N8</accession>
<feature type="domain" description="DUF1648" evidence="2">
    <location>
        <begin position="26"/>
        <end position="69"/>
    </location>
</feature>
<feature type="transmembrane region" description="Helical" evidence="1">
    <location>
        <begin position="20"/>
        <end position="40"/>
    </location>
</feature>
<keyword evidence="1" id="KW-1133">Transmembrane helix</keyword>
<feature type="transmembrane region" description="Helical" evidence="1">
    <location>
        <begin position="60"/>
        <end position="82"/>
    </location>
</feature>
<dbReference type="RefSeq" id="WP_131475497.1">
    <property type="nucleotide sequence ID" value="NZ_SJPE01000004.1"/>
</dbReference>
<evidence type="ECO:0000259" key="2">
    <source>
        <dbReference type="Pfam" id="PF07853"/>
    </source>
</evidence>
<keyword evidence="1" id="KW-0472">Membrane</keyword>
<keyword evidence="4" id="KW-1185">Reference proteome</keyword>
<dbReference type="InterPro" id="IPR012867">
    <property type="entry name" value="DUF1648"/>
</dbReference>
<evidence type="ECO:0000313" key="4">
    <source>
        <dbReference type="Proteomes" id="UP000293300"/>
    </source>
</evidence>
<comment type="caution">
    <text evidence="3">The sequence shown here is derived from an EMBL/GenBank/DDBJ whole genome shotgun (WGS) entry which is preliminary data.</text>
</comment>
<proteinExistence type="predicted"/>
<evidence type="ECO:0000256" key="1">
    <source>
        <dbReference type="SAM" id="Phobius"/>
    </source>
</evidence>
<protein>
    <submittedName>
        <fullName evidence="3">DUF1648 domain-containing protein</fullName>
    </submittedName>
</protein>
<dbReference type="AlphaFoldDB" id="A0A4Q9Z7N8"/>
<organism evidence="3 4">
    <name type="scientific">Flavobacterium silvisoli</name>
    <dbReference type="NCBI Taxonomy" id="2529433"/>
    <lineage>
        <taxon>Bacteria</taxon>
        <taxon>Pseudomonadati</taxon>
        <taxon>Bacteroidota</taxon>
        <taxon>Flavobacteriia</taxon>
        <taxon>Flavobacteriales</taxon>
        <taxon>Flavobacteriaceae</taxon>
        <taxon>Flavobacterium</taxon>
    </lineage>
</organism>